<evidence type="ECO:0000313" key="2">
    <source>
        <dbReference type="EMBL" id="EFX75038.1"/>
    </source>
</evidence>
<dbReference type="EMBL" id="GL732578">
    <property type="protein sequence ID" value="EFX75038.1"/>
    <property type="molecule type" value="Genomic_DNA"/>
</dbReference>
<reference evidence="2 3" key="1">
    <citation type="journal article" date="2011" name="Science">
        <title>The ecoresponsive genome of Daphnia pulex.</title>
        <authorList>
            <person name="Colbourne J.K."/>
            <person name="Pfrender M.E."/>
            <person name="Gilbert D."/>
            <person name="Thomas W.K."/>
            <person name="Tucker A."/>
            <person name="Oakley T.H."/>
            <person name="Tokishita S."/>
            <person name="Aerts A."/>
            <person name="Arnold G.J."/>
            <person name="Basu M.K."/>
            <person name="Bauer D.J."/>
            <person name="Caceres C.E."/>
            <person name="Carmel L."/>
            <person name="Casola C."/>
            <person name="Choi J.H."/>
            <person name="Detter J.C."/>
            <person name="Dong Q."/>
            <person name="Dusheyko S."/>
            <person name="Eads B.D."/>
            <person name="Frohlich T."/>
            <person name="Geiler-Samerotte K.A."/>
            <person name="Gerlach D."/>
            <person name="Hatcher P."/>
            <person name="Jogdeo S."/>
            <person name="Krijgsveld J."/>
            <person name="Kriventseva E.V."/>
            <person name="Kultz D."/>
            <person name="Laforsch C."/>
            <person name="Lindquist E."/>
            <person name="Lopez J."/>
            <person name="Manak J.R."/>
            <person name="Muller J."/>
            <person name="Pangilinan J."/>
            <person name="Patwardhan R.P."/>
            <person name="Pitluck S."/>
            <person name="Pritham E.J."/>
            <person name="Rechtsteiner A."/>
            <person name="Rho M."/>
            <person name="Rogozin I.B."/>
            <person name="Sakarya O."/>
            <person name="Salamov A."/>
            <person name="Schaack S."/>
            <person name="Shapiro H."/>
            <person name="Shiga Y."/>
            <person name="Skalitzky C."/>
            <person name="Smith Z."/>
            <person name="Souvorov A."/>
            <person name="Sung W."/>
            <person name="Tang Z."/>
            <person name="Tsuchiya D."/>
            <person name="Tu H."/>
            <person name="Vos H."/>
            <person name="Wang M."/>
            <person name="Wolf Y.I."/>
            <person name="Yamagata H."/>
            <person name="Yamada T."/>
            <person name="Ye Y."/>
            <person name="Shaw J.R."/>
            <person name="Andrews J."/>
            <person name="Crease T.J."/>
            <person name="Tang H."/>
            <person name="Lucas S.M."/>
            <person name="Robertson H.M."/>
            <person name="Bork P."/>
            <person name="Koonin E.V."/>
            <person name="Zdobnov E.M."/>
            <person name="Grigoriev I.V."/>
            <person name="Lynch M."/>
            <person name="Boore J.L."/>
        </authorList>
    </citation>
    <scope>NUCLEOTIDE SEQUENCE [LARGE SCALE GENOMIC DNA]</scope>
</reference>
<feature type="region of interest" description="Disordered" evidence="1">
    <location>
        <begin position="1"/>
        <end position="24"/>
    </location>
</feature>
<keyword evidence="3" id="KW-1185">Reference proteome</keyword>
<dbReference type="AlphaFoldDB" id="E9GZR2"/>
<accession>E9GZR2</accession>
<name>E9GZR2_DAPPU</name>
<proteinExistence type="predicted"/>
<dbReference type="InParanoid" id="E9GZR2"/>
<dbReference type="SUPFAM" id="SSF47823">
    <property type="entry name" value="lambda integrase-like, N-terminal domain"/>
    <property type="match status" value="1"/>
</dbReference>
<organism evidence="2 3">
    <name type="scientific">Daphnia pulex</name>
    <name type="common">Water flea</name>
    <dbReference type="NCBI Taxonomy" id="6669"/>
    <lineage>
        <taxon>Eukaryota</taxon>
        <taxon>Metazoa</taxon>
        <taxon>Ecdysozoa</taxon>
        <taxon>Arthropoda</taxon>
        <taxon>Crustacea</taxon>
        <taxon>Branchiopoda</taxon>
        <taxon>Diplostraca</taxon>
        <taxon>Cladocera</taxon>
        <taxon>Anomopoda</taxon>
        <taxon>Daphniidae</taxon>
        <taxon>Daphnia</taxon>
    </lineage>
</organism>
<gene>
    <name evidence="2" type="ORF">DAPPUDRAFT_251092</name>
</gene>
<evidence type="ECO:0000313" key="3">
    <source>
        <dbReference type="Proteomes" id="UP000000305"/>
    </source>
</evidence>
<dbReference type="HOGENOM" id="CLU_2608463_0_0_1"/>
<sequence>MPPVNTGRLDAANRSETLRNGIGAHGLPPEVDELLLAATRRNSHAAYQSAWSVWRDWCHRGDNDPLSDGVVEFGRSEDI</sequence>
<evidence type="ECO:0000256" key="1">
    <source>
        <dbReference type="SAM" id="MobiDB-lite"/>
    </source>
</evidence>
<protein>
    <submittedName>
        <fullName evidence="2">Uncharacterized protein</fullName>
    </submittedName>
</protein>
<dbReference type="OrthoDB" id="7699712at2759"/>
<dbReference type="Proteomes" id="UP000000305">
    <property type="component" value="Unassembled WGS sequence"/>
</dbReference>
<dbReference type="KEGG" id="dpx:DAPPUDRAFT_251092"/>